<feature type="domain" description="Rubisco LSMT substrate-binding" evidence="2">
    <location>
        <begin position="232"/>
        <end position="285"/>
    </location>
</feature>
<dbReference type="InterPro" id="IPR015353">
    <property type="entry name" value="Rubisco_LSMT_subst-bd"/>
</dbReference>
<dbReference type="STRING" id="670386.D3BR50"/>
<evidence type="ECO:0000256" key="1">
    <source>
        <dbReference type="SAM" id="MobiDB-lite"/>
    </source>
</evidence>
<evidence type="ECO:0000259" key="2">
    <source>
        <dbReference type="Pfam" id="PF09273"/>
    </source>
</evidence>
<reference evidence="3 4" key="1">
    <citation type="journal article" date="2011" name="Genome Res.">
        <title>Phylogeny-wide analysis of social amoeba genomes highlights ancient origins for complex intercellular communication.</title>
        <authorList>
            <person name="Heidel A.J."/>
            <person name="Lawal H.M."/>
            <person name="Felder M."/>
            <person name="Schilde C."/>
            <person name="Helps N.R."/>
            <person name="Tunggal B."/>
            <person name="Rivero F."/>
            <person name="John U."/>
            <person name="Schleicher M."/>
            <person name="Eichinger L."/>
            <person name="Platzer M."/>
            <person name="Noegel A.A."/>
            <person name="Schaap P."/>
            <person name="Gloeckner G."/>
        </authorList>
    </citation>
    <scope>NUCLEOTIDE SEQUENCE [LARGE SCALE GENOMIC DNA]</scope>
    <source>
        <strain evidence="4">ATCC 26659 / Pp 5 / PN500</strain>
    </source>
</reference>
<dbReference type="InterPro" id="IPR037217">
    <property type="entry name" value="Trp/Indoleamine_2_3_dOase-like"/>
</dbReference>
<evidence type="ECO:0000313" key="3">
    <source>
        <dbReference type="EMBL" id="EFA75882.1"/>
    </source>
</evidence>
<proteinExistence type="predicted"/>
<dbReference type="GO" id="GO:0019441">
    <property type="term" value="P:L-tryptophan catabolic process to kynurenine"/>
    <property type="evidence" value="ECO:0007669"/>
    <property type="project" value="InterPro"/>
</dbReference>
<dbReference type="Gene3D" id="1.20.58.480">
    <property type="match status" value="2"/>
</dbReference>
<dbReference type="Gene3D" id="3.90.1410.10">
    <property type="entry name" value="set domain protein methyltransferase, domain 1"/>
    <property type="match status" value="1"/>
</dbReference>
<keyword evidence="3" id="KW-0223">Dioxygenase</keyword>
<name>D3BR50_HETP5</name>
<dbReference type="GO" id="GO:0004833">
    <property type="term" value="F:L-tryptophan 2,3-dioxygenase activity"/>
    <property type="evidence" value="ECO:0007669"/>
    <property type="project" value="InterPro"/>
</dbReference>
<dbReference type="RefSeq" id="XP_020428016.1">
    <property type="nucleotide sequence ID" value="XM_020581229.1"/>
</dbReference>
<dbReference type="AlphaFoldDB" id="D3BR50"/>
<dbReference type="SUPFAM" id="SSF140959">
    <property type="entry name" value="Indolic compounds 2,3-dioxygenase-like"/>
    <property type="match status" value="1"/>
</dbReference>
<dbReference type="GO" id="GO:0046872">
    <property type="term" value="F:metal ion binding"/>
    <property type="evidence" value="ECO:0007669"/>
    <property type="project" value="InterPro"/>
</dbReference>
<dbReference type="InterPro" id="IPR036464">
    <property type="entry name" value="Rubisco_LSMT_subst-bd_sf"/>
</dbReference>
<dbReference type="Pfam" id="PF09273">
    <property type="entry name" value="Rubis-subs-bind"/>
    <property type="match status" value="1"/>
</dbReference>
<evidence type="ECO:0000313" key="4">
    <source>
        <dbReference type="Proteomes" id="UP000001396"/>
    </source>
</evidence>
<gene>
    <name evidence="3" type="ORF">PPL_10454</name>
</gene>
<dbReference type="InterPro" id="IPR046341">
    <property type="entry name" value="SET_dom_sf"/>
</dbReference>
<keyword evidence="4" id="KW-1185">Reference proteome</keyword>
<dbReference type="EMBL" id="ADBJ01000050">
    <property type="protein sequence ID" value="EFA75882.1"/>
    <property type="molecule type" value="Genomic_DNA"/>
</dbReference>
<sequence>MIKALSAIKDHVKSIDEEERKTGPNVSDIKKFERTYKNVQKLIELQTNLKKLQKEQPEPTLSDQQIVDQFKNWLASNGCQESLDKVKIVRTLAEGTGLIANTEIKEGDEFIKVPLKLFMSQETAFKSIGDKVSREPLFKMLPNMLLVIHLIQETQKQQQSFWAPYIRMLPKSYKTALYFTLAEFQLLIGSPVLEESINTYRNTLRQYCFLYDFFGKNPGILSTSNFTWEFEQNELAAYKSIVSLLKKRLASYPTTLQEDEQMLSKNPANFIRFTLYIKIAEKKILDRYIKHVESMIEKGVMTYYVEPEPEEECHDDHDDDGHGHSHGGGHGHSHGGGHGHSHGGSHGGHGHSHAGGHGHSHGGGEGGHGHSHGGSGGGHGHSHGGSGGHVSISAVVLVITDQIAYSMSENDNNQTPPPPQSHGCIFASAAADIKESIKNASLMEPAMEVSTVHTGVYYGSYLQLDGLLNCQKPESEKAGNPAHEEMLFIIIHQTYELWFKQIIHEVDSIVKIMSTPPTPERQNGIIVNRLGRIIQIQKLLVEQISILETMTDYDFWSSYKNAVDKILERDLERIRNNSNLTDDIKEQNYKEVHKNMESFKTLFNETEYNNKLEKGEVRLTYKAIQSALLIYLYKDEPIFHTPFIILNQLTEIDELLGMWRFRHMMMVQRIIGAKIGTGGSSGYHYLRTTVGDRYKIFLDLFNLSSYLIPRNTLPQLPKSFYYVFAYPFFCQV</sequence>
<dbReference type="SUPFAM" id="SSF82199">
    <property type="entry name" value="SET domain"/>
    <property type="match status" value="1"/>
</dbReference>
<accession>D3BR50</accession>
<feature type="compositionally biased region" description="Basic residues" evidence="1">
    <location>
        <begin position="324"/>
        <end position="360"/>
    </location>
</feature>
<comment type="caution">
    <text evidence="3">The sequence shown here is derived from an EMBL/GenBank/DDBJ whole genome shotgun (WGS) entry which is preliminary data.</text>
</comment>
<feature type="compositionally biased region" description="Gly residues" evidence="1">
    <location>
        <begin position="361"/>
        <end position="388"/>
    </location>
</feature>
<organism evidence="3 4">
    <name type="scientific">Heterostelium pallidum (strain ATCC 26659 / Pp 5 / PN500)</name>
    <name type="common">Cellular slime mold</name>
    <name type="synonym">Polysphondylium pallidum</name>
    <dbReference type="NCBI Taxonomy" id="670386"/>
    <lineage>
        <taxon>Eukaryota</taxon>
        <taxon>Amoebozoa</taxon>
        <taxon>Evosea</taxon>
        <taxon>Eumycetozoa</taxon>
        <taxon>Dictyostelia</taxon>
        <taxon>Acytosteliales</taxon>
        <taxon>Acytosteliaceae</taxon>
        <taxon>Heterostelium</taxon>
    </lineage>
</organism>
<dbReference type="GO" id="GO:0020037">
    <property type="term" value="F:heme binding"/>
    <property type="evidence" value="ECO:0007669"/>
    <property type="project" value="InterPro"/>
</dbReference>
<feature type="compositionally biased region" description="Basic and acidic residues" evidence="1">
    <location>
        <begin position="314"/>
        <end position="323"/>
    </location>
</feature>
<dbReference type="GO" id="GO:0019442">
    <property type="term" value="P:L-tryptophan catabolic process to acetyl-CoA"/>
    <property type="evidence" value="ECO:0007669"/>
    <property type="project" value="TreeGrafter"/>
</dbReference>
<feature type="region of interest" description="Disordered" evidence="1">
    <location>
        <begin position="309"/>
        <end position="389"/>
    </location>
</feature>
<dbReference type="SUPFAM" id="SSF81822">
    <property type="entry name" value="RuBisCo LSMT C-terminal, substrate-binding domain"/>
    <property type="match status" value="1"/>
</dbReference>
<protein>
    <submittedName>
        <fullName evidence="3">Tryptophan 2,3-dioxygenase</fullName>
    </submittedName>
</protein>
<dbReference type="GeneID" id="31365923"/>
<dbReference type="PANTHER" id="PTHR10138">
    <property type="entry name" value="TRYPTOPHAN 2,3-DIOXYGENASE"/>
    <property type="match status" value="1"/>
</dbReference>
<dbReference type="InterPro" id="IPR004981">
    <property type="entry name" value="Trp_2_3_dOase"/>
</dbReference>
<dbReference type="Proteomes" id="UP000001396">
    <property type="component" value="Unassembled WGS sequence"/>
</dbReference>
<dbReference type="Pfam" id="PF03301">
    <property type="entry name" value="Trp_dioxygenase"/>
    <property type="match status" value="1"/>
</dbReference>
<dbReference type="PANTHER" id="PTHR10138:SF0">
    <property type="entry name" value="TRYPTOPHAN 2,3-DIOXYGENASE"/>
    <property type="match status" value="1"/>
</dbReference>
<dbReference type="InParanoid" id="D3BR50"/>
<keyword evidence="3" id="KW-0560">Oxidoreductase</keyword>